<dbReference type="Proteomes" id="UP000037035">
    <property type="component" value="Unassembled WGS sequence"/>
</dbReference>
<accession>A0A0L6UIQ5</accession>
<protein>
    <recommendedName>
        <fullName evidence="2">Retroviral polymerase SH3-like domain-containing protein</fullName>
    </recommendedName>
</protein>
<dbReference type="VEuPathDB" id="FungiDB:VP01_5690g2"/>
<evidence type="ECO:0000259" key="2">
    <source>
        <dbReference type="Pfam" id="PF25597"/>
    </source>
</evidence>
<dbReference type="InterPro" id="IPR057670">
    <property type="entry name" value="SH3_retrovirus"/>
</dbReference>
<dbReference type="Pfam" id="PF25597">
    <property type="entry name" value="SH3_retrovirus"/>
    <property type="match status" value="1"/>
</dbReference>
<keyword evidence="4" id="KW-1185">Reference proteome</keyword>
<dbReference type="OrthoDB" id="430476at2759"/>
<feature type="compositionally biased region" description="Basic and acidic residues" evidence="1">
    <location>
        <begin position="153"/>
        <end position="164"/>
    </location>
</feature>
<name>A0A0L6UIQ5_9BASI</name>
<dbReference type="EMBL" id="LAVV01010930">
    <property type="protein sequence ID" value="KNZ48411.1"/>
    <property type="molecule type" value="Genomic_DNA"/>
</dbReference>
<gene>
    <name evidence="3" type="ORF">VP01_5690g2</name>
</gene>
<reference evidence="3 4" key="1">
    <citation type="submission" date="2015-08" db="EMBL/GenBank/DDBJ databases">
        <title>Next Generation Sequencing and Analysis of the Genome of Puccinia sorghi L Schw, the Causal Agent of Maize Common Rust.</title>
        <authorList>
            <person name="Rochi L."/>
            <person name="Burguener G."/>
            <person name="Darino M."/>
            <person name="Turjanski A."/>
            <person name="Kreff E."/>
            <person name="Dieguez M.J."/>
            <person name="Sacco F."/>
        </authorList>
    </citation>
    <scope>NUCLEOTIDE SEQUENCE [LARGE SCALE GENOMIC DNA]</scope>
    <source>
        <strain evidence="3 4">RO10H11247</strain>
    </source>
</reference>
<evidence type="ECO:0000256" key="1">
    <source>
        <dbReference type="SAM" id="MobiDB-lite"/>
    </source>
</evidence>
<proteinExistence type="predicted"/>
<evidence type="ECO:0000313" key="4">
    <source>
        <dbReference type="Proteomes" id="UP000037035"/>
    </source>
</evidence>
<comment type="caution">
    <text evidence="3">The sequence shown here is derived from an EMBL/GenBank/DDBJ whole genome shotgun (WGS) entry which is preliminary data.</text>
</comment>
<feature type="domain" description="Retroviral polymerase SH3-like" evidence="2">
    <location>
        <begin position="39"/>
        <end position="92"/>
    </location>
</feature>
<evidence type="ECO:0000313" key="3">
    <source>
        <dbReference type="EMBL" id="KNZ48411.1"/>
    </source>
</evidence>
<feature type="region of interest" description="Disordered" evidence="1">
    <location>
        <begin position="140"/>
        <end position="164"/>
    </location>
</feature>
<sequence>MSLLLTLLGRIKSLSTDITPIERVLGRKPSVGILRVFGCDAYAYDHGHLKQVVPYAKKLRHIGVSPDSKGWLLWCEETGKVVTAASVQFDEAPIIHAAYSLHGLLDGEAVVSAIGCEDIEDFKLGDALDEQDVAVAVLESRDPYGSDSPSYEEAMKSPEAEEWKEAMSEEMKLLEHHEVHEEADPPKDKK</sequence>
<dbReference type="AlphaFoldDB" id="A0A0L6UIQ5"/>
<organism evidence="3 4">
    <name type="scientific">Puccinia sorghi</name>
    <dbReference type="NCBI Taxonomy" id="27349"/>
    <lineage>
        <taxon>Eukaryota</taxon>
        <taxon>Fungi</taxon>
        <taxon>Dikarya</taxon>
        <taxon>Basidiomycota</taxon>
        <taxon>Pucciniomycotina</taxon>
        <taxon>Pucciniomycetes</taxon>
        <taxon>Pucciniales</taxon>
        <taxon>Pucciniaceae</taxon>
        <taxon>Puccinia</taxon>
    </lineage>
</organism>